<protein>
    <submittedName>
        <fullName evidence="2">Aminotransferase class I/II-fold pyridoxal phosphate-dependent enzyme</fullName>
    </submittedName>
</protein>
<dbReference type="InterPro" id="IPR004839">
    <property type="entry name" value="Aminotransferase_I/II_large"/>
</dbReference>
<evidence type="ECO:0000313" key="3">
    <source>
        <dbReference type="Proteomes" id="UP000712673"/>
    </source>
</evidence>
<comment type="caution">
    <text evidence="2">The sequence shown here is derived from an EMBL/GenBank/DDBJ whole genome shotgun (WGS) entry which is preliminary data.</text>
</comment>
<dbReference type="GO" id="GO:0008483">
    <property type="term" value="F:transaminase activity"/>
    <property type="evidence" value="ECO:0007669"/>
    <property type="project" value="UniProtKB-KW"/>
</dbReference>
<dbReference type="InterPro" id="IPR015421">
    <property type="entry name" value="PyrdxlP-dep_Trfase_major"/>
</dbReference>
<dbReference type="SUPFAM" id="SSF53383">
    <property type="entry name" value="PLP-dependent transferases"/>
    <property type="match status" value="1"/>
</dbReference>
<evidence type="ECO:0000259" key="1">
    <source>
        <dbReference type="Pfam" id="PF00155"/>
    </source>
</evidence>
<keyword evidence="2" id="KW-0808">Transferase</keyword>
<dbReference type="Gene3D" id="3.90.1150.70">
    <property type="match status" value="1"/>
</dbReference>
<keyword evidence="2" id="KW-0032">Aminotransferase</keyword>
<evidence type="ECO:0000313" key="2">
    <source>
        <dbReference type="EMBL" id="MBM3222582.1"/>
    </source>
</evidence>
<dbReference type="AlphaFoldDB" id="A0A938AZG6"/>
<gene>
    <name evidence="2" type="ORF">FJZ47_02090</name>
</gene>
<dbReference type="InterPro" id="IPR015424">
    <property type="entry name" value="PyrdxlP-dep_Trfase"/>
</dbReference>
<proteinExistence type="predicted"/>
<accession>A0A938AZG6</accession>
<dbReference type="Pfam" id="PF00155">
    <property type="entry name" value="Aminotran_1_2"/>
    <property type="match status" value="1"/>
</dbReference>
<name>A0A938AZG6_UNCTE</name>
<organism evidence="2 3">
    <name type="scientific">Tectimicrobiota bacterium</name>
    <dbReference type="NCBI Taxonomy" id="2528274"/>
    <lineage>
        <taxon>Bacteria</taxon>
        <taxon>Pseudomonadati</taxon>
        <taxon>Nitrospinota/Tectimicrobiota group</taxon>
        <taxon>Candidatus Tectimicrobiota</taxon>
    </lineage>
</organism>
<dbReference type="Gene3D" id="3.40.640.10">
    <property type="entry name" value="Type I PLP-dependent aspartate aminotransferase-like (Major domain)"/>
    <property type="match status" value="1"/>
</dbReference>
<feature type="domain" description="Aminotransferase class I/classII large" evidence="1">
    <location>
        <begin position="157"/>
        <end position="353"/>
    </location>
</feature>
<sequence length="467" mass="50102">MSIASLHCAPEMAMNATLFQRGLLWHLISAIIPGGINISPPPQEHRMSTDRFGNPYAPGLPYARGQILTSTEDDFRKFQEAWRHIAARVRTGGPMAVYNFSGLEHGLPMQAEELPIADDFIAPALYFESFKQAALTHFGGSPEQHDVALFNRLTGATYATHLTLVQPGDVVIGVSPSYSHPSVVRAVAQAGATLVDTAGLEAFGTALEREPRVGLVVMTRLAVTYEIMPTEELHQVVQLAHDKGVRVYVDDAGGARVGPALFDQPRTLQLGVDVVATGLDKYGTVGPRLGVMAGERALVSRIRARAFEMGLEARPFLYPAAVRSLVGSTTERVQELVQTTQQVATAVKDLLGDRLHTTDVIAELLADDILSVAMERAGLHTAPIVPYEASAALAMLLLRDYGILTVHFVGLPPGTSALMLKFISPAALQRFGGATAYAQAIDASLTTLASLLAEPTQIQRLLLGEAS</sequence>
<reference evidence="2" key="1">
    <citation type="submission" date="2019-03" db="EMBL/GenBank/DDBJ databases">
        <title>Lake Tanganyika Metagenome-Assembled Genomes (MAGs).</title>
        <authorList>
            <person name="Tran P."/>
        </authorList>
    </citation>
    <scope>NUCLEOTIDE SEQUENCE</scope>
    <source>
        <strain evidence="2">K_DeepCast_65m_m2_066</strain>
    </source>
</reference>
<dbReference type="EMBL" id="VGLS01000033">
    <property type="protein sequence ID" value="MBM3222582.1"/>
    <property type="molecule type" value="Genomic_DNA"/>
</dbReference>
<dbReference type="GO" id="GO:0030170">
    <property type="term" value="F:pyridoxal phosphate binding"/>
    <property type="evidence" value="ECO:0007669"/>
    <property type="project" value="InterPro"/>
</dbReference>
<dbReference type="Proteomes" id="UP000712673">
    <property type="component" value="Unassembled WGS sequence"/>
</dbReference>